<comment type="caution">
    <text evidence="1">The sequence shown here is derived from an EMBL/GenBank/DDBJ whole genome shotgun (WGS) entry which is preliminary data.</text>
</comment>
<dbReference type="Pfam" id="PF20230">
    <property type="entry name" value="DUF6588"/>
    <property type="match status" value="1"/>
</dbReference>
<keyword evidence="2" id="KW-1185">Reference proteome</keyword>
<dbReference type="Proteomes" id="UP000236641">
    <property type="component" value="Unassembled WGS sequence"/>
</dbReference>
<organism evidence="1 2">
    <name type="scientific">Hanstruepera neustonica</name>
    <dbReference type="NCBI Taxonomy" id="1445657"/>
    <lineage>
        <taxon>Bacteria</taxon>
        <taxon>Pseudomonadati</taxon>
        <taxon>Bacteroidota</taxon>
        <taxon>Flavobacteriia</taxon>
        <taxon>Flavobacteriales</taxon>
        <taxon>Flavobacteriaceae</taxon>
        <taxon>Hanstruepera</taxon>
    </lineage>
</organism>
<dbReference type="AlphaFoldDB" id="A0A2K1DZK6"/>
<evidence type="ECO:0000313" key="1">
    <source>
        <dbReference type="EMBL" id="PNQ73424.1"/>
    </source>
</evidence>
<dbReference type="EMBL" id="POWF01000003">
    <property type="protein sequence ID" value="PNQ73424.1"/>
    <property type="molecule type" value="Genomic_DNA"/>
</dbReference>
<gene>
    <name evidence="1" type="ORF">C1T31_07895</name>
</gene>
<accession>A0A2K1DZK6</accession>
<proteinExistence type="predicted"/>
<dbReference type="RefSeq" id="WP_103051947.1">
    <property type="nucleotide sequence ID" value="NZ_POWF01000003.1"/>
</dbReference>
<sequence length="328" mass="36621">MRKVILLCCFCPFFGYSQFEGFQNDLDAVTQDLIFLTEKYISPAADASVYQASGGWYTNFTPKSKFDVEISLQYNLLFIPNSKKNFIVNESELQNLGIQGTATSAQIPTALGGDNFVVLEGRIGEETFEFDSPEGIGQETVKHGQIQATVGLWKQTNLIVRYAPNIKINETKYSSFGFGLAHHLNQWIKPLMESSYHFGLLMTYTNYYVEDEFNEADLILGTINAIKVKGNSIGFNLVASKSVKQFDFSTAIGLASTKFNYEVGGSNKQDFIDVLGYLNDSLGSLEGTETNVKFDLNVNYRIKDFSLNTMLTLGQYANLNMGVSYNIN</sequence>
<reference evidence="1 2" key="1">
    <citation type="submission" date="2018-01" db="EMBL/GenBank/DDBJ databases">
        <title>The draft genome of Hanstruepera neustonica JCM19743.</title>
        <authorList>
            <person name="He R.-H."/>
            <person name="Du Z.-J."/>
        </authorList>
    </citation>
    <scope>NUCLEOTIDE SEQUENCE [LARGE SCALE GENOMIC DNA]</scope>
    <source>
        <strain evidence="1 2">JCM19743</strain>
    </source>
</reference>
<dbReference type="OrthoDB" id="1420433at2"/>
<dbReference type="InterPro" id="IPR046495">
    <property type="entry name" value="DUF6588"/>
</dbReference>
<name>A0A2K1DZK6_9FLAO</name>
<evidence type="ECO:0000313" key="2">
    <source>
        <dbReference type="Proteomes" id="UP000236641"/>
    </source>
</evidence>
<protein>
    <submittedName>
        <fullName evidence="1">Uncharacterized protein</fullName>
    </submittedName>
</protein>